<dbReference type="Pfam" id="PF00557">
    <property type="entry name" value="Peptidase_M24"/>
    <property type="match status" value="1"/>
</dbReference>
<proteinExistence type="predicted"/>
<dbReference type="RefSeq" id="WP_354023376.1">
    <property type="nucleotide sequence ID" value="NZ_JBEPSJ010000001.1"/>
</dbReference>
<comment type="caution">
    <text evidence="3">The sequence shown here is derived from an EMBL/GenBank/DDBJ whole genome shotgun (WGS) entry which is preliminary data.</text>
</comment>
<dbReference type="InterPro" id="IPR050659">
    <property type="entry name" value="Peptidase_M24B"/>
</dbReference>
<dbReference type="GO" id="GO:0102009">
    <property type="term" value="F:proline dipeptidase activity"/>
    <property type="evidence" value="ECO:0007669"/>
    <property type="project" value="UniProtKB-EC"/>
</dbReference>
<dbReference type="PANTHER" id="PTHR46112:SF2">
    <property type="entry name" value="XAA-PRO AMINOPEPTIDASE P-RELATED"/>
    <property type="match status" value="1"/>
</dbReference>
<dbReference type="Pfam" id="PF01321">
    <property type="entry name" value="Creatinase_N"/>
    <property type="match status" value="1"/>
</dbReference>
<dbReference type="PANTHER" id="PTHR46112">
    <property type="entry name" value="AMINOPEPTIDASE"/>
    <property type="match status" value="1"/>
</dbReference>
<dbReference type="EC" id="3.4.13.9" evidence="3"/>
<dbReference type="InterPro" id="IPR000994">
    <property type="entry name" value="Pept_M24"/>
</dbReference>
<accession>A0ABV2QJG9</accession>
<dbReference type="EMBL" id="JBEPSJ010000001">
    <property type="protein sequence ID" value="MET4581189.1"/>
    <property type="molecule type" value="Genomic_DNA"/>
</dbReference>
<evidence type="ECO:0000259" key="1">
    <source>
        <dbReference type="Pfam" id="PF00557"/>
    </source>
</evidence>
<evidence type="ECO:0000259" key="2">
    <source>
        <dbReference type="Pfam" id="PF01321"/>
    </source>
</evidence>
<keyword evidence="3" id="KW-0378">Hydrolase</keyword>
<reference evidence="3 4" key="1">
    <citation type="submission" date="2024-06" db="EMBL/GenBank/DDBJ databases">
        <title>Sorghum-associated microbial communities from plants grown in Nebraska, USA.</title>
        <authorList>
            <person name="Schachtman D."/>
        </authorList>
    </citation>
    <scope>NUCLEOTIDE SEQUENCE [LARGE SCALE GENOMIC DNA]</scope>
    <source>
        <strain evidence="3 4">2857</strain>
    </source>
</reference>
<evidence type="ECO:0000313" key="3">
    <source>
        <dbReference type="EMBL" id="MET4581189.1"/>
    </source>
</evidence>
<dbReference type="InterPro" id="IPR000587">
    <property type="entry name" value="Creatinase_N"/>
</dbReference>
<protein>
    <submittedName>
        <fullName evidence="3">Xaa-Pro dipeptidase</fullName>
        <ecNumber evidence="3">3.4.13.9</ecNumber>
    </submittedName>
</protein>
<gene>
    <name evidence="3" type="ORF">ABIE21_000679</name>
</gene>
<keyword evidence="3" id="KW-0224">Dipeptidase</keyword>
<dbReference type="SUPFAM" id="SSF55920">
    <property type="entry name" value="Creatinase/aminopeptidase"/>
    <property type="match status" value="1"/>
</dbReference>
<dbReference type="InterPro" id="IPR036005">
    <property type="entry name" value="Creatinase/aminopeptidase-like"/>
</dbReference>
<dbReference type="InterPro" id="IPR029149">
    <property type="entry name" value="Creatin/AminoP/Spt16_N"/>
</dbReference>
<dbReference type="Gene3D" id="3.90.230.10">
    <property type="entry name" value="Creatinase/methionine aminopeptidase superfamily"/>
    <property type="match status" value="1"/>
</dbReference>
<dbReference type="SUPFAM" id="SSF53092">
    <property type="entry name" value="Creatinase/prolidase N-terminal domain"/>
    <property type="match status" value="1"/>
</dbReference>
<organism evidence="3 4">
    <name type="scientific">Conyzicola nivalis</name>
    <dbReference type="NCBI Taxonomy" id="1477021"/>
    <lineage>
        <taxon>Bacteria</taxon>
        <taxon>Bacillati</taxon>
        <taxon>Actinomycetota</taxon>
        <taxon>Actinomycetes</taxon>
        <taxon>Micrococcales</taxon>
        <taxon>Microbacteriaceae</taxon>
        <taxon>Conyzicola</taxon>
    </lineage>
</organism>
<feature type="domain" description="Creatinase N-terminal" evidence="2">
    <location>
        <begin position="15"/>
        <end position="144"/>
    </location>
</feature>
<dbReference type="Gene3D" id="3.40.350.10">
    <property type="entry name" value="Creatinase/prolidase N-terminal domain"/>
    <property type="match status" value="1"/>
</dbReference>
<keyword evidence="4" id="KW-1185">Reference proteome</keyword>
<keyword evidence="3" id="KW-0645">Protease</keyword>
<sequence length="391" mass="42125">MRLPDAFYDRVQAELVASLAEQGLDGLLVTTPGDIAYLAGFFYAVTERPVYLWIGADGDRFCLMPRLDHEYASAQGIQAEIVTYFEYPGVVTPEASLAAELVRRGRASARIGFAPALSTGALTTLRGVLPGADWSSTSVVGRMRRTKHPEEIRFHRQAGVICDEMLAAGRTLIEDALKSGGPLPTEGGLARHVIGYGTEAMYTRFDHVIYTTKLAGGLVYTGPNSARPHGLPSSRRLAIGDTLILSLGAAVASRFVESERTFVIGEPTTEQESYFAVALRAQEIGVAGMTLGRTCAEVNAECLDVIRDAGMGGYIQHRQGHGIGIAQHEAPWIEDGDGSLLEADMVLSSEPGIYVPGHGGYRISDSVLTTIHGPERLTHYPRSLEQNVIPV</sequence>
<name>A0ABV2QJG9_9MICO</name>
<evidence type="ECO:0000313" key="4">
    <source>
        <dbReference type="Proteomes" id="UP001549257"/>
    </source>
</evidence>
<dbReference type="Proteomes" id="UP001549257">
    <property type="component" value="Unassembled WGS sequence"/>
</dbReference>
<feature type="domain" description="Peptidase M24" evidence="1">
    <location>
        <begin position="156"/>
        <end position="370"/>
    </location>
</feature>